<keyword evidence="5 7" id="KW-1133">Transmembrane helix</keyword>
<dbReference type="EMBL" id="HBEC01015631">
    <property type="protein sequence ID" value="CAD8287245.1"/>
    <property type="molecule type" value="Transcribed_RNA"/>
</dbReference>
<sequence length="105" mass="11200">MRRWQRLSAATAAAAVAWLAMLSQVGADARVTVLWAPAAGVVLLGVYLLGRLVDGVLNFPSCPHEERALMQDVKEAMDGLATAGFDTSQHTAHVRRTPDAGMASR</sequence>
<organism evidence="9">
    <name type="scientific">Chlamydomonas euryale</name>
    <dbReference type="NCBI Taxonomy" id="1486919"/>
    <lineage>
        <taxon>Eukaryota</taxon>
        <taxon>Viridiplantae</taxon>
        <taxon>Chlorophyta</taxon>
        <taxon>core chlorophytes</taxon>
        <taxon>Chlorophyceae</taxon>
        <taxon>CS clade</taxon>
        <taxon>Chlamydomonadales</taxon>
        <taxon>Chlamydomonadaceae</taxon>
        <taxon>Chlamydomonas</taxon>
    </lineage>
</organism>
<dbReference type="GO" id="GO:0006506">
    <property type="term" value="P:GPI anchor biosynthetic process"/>
    <property type="evidence" value="ECO:0007669"/>
    <property type="project" value="TreeGrafter"/>
</dbReference>
<keyword evidence="6 7" id="KW-0472">Membrane</keyword>
<reference evidence="9" key="1">
    <citation type="submission" date="2021-01" db="EMBL/GenBank/DDBJ databases">
        <authorList>
            <person name="Corre E."/>
            <person name="Pelletier E."/>
            <person name="Niang G."/>
            <person name="Scheremetjew M."/>
            <person name="Finn R."/>
            <person name="Kale V."/>
            <person name="Holt S."/>
            <person name="Cochrane G."/>
            <person name="Meng A."/>
            <person name="Brown T."/>
            <person name="Cohen L."/>
        </authorList>
    </citation>
    <scope>NUCLEOTIDE SEQUENCE</scope>
    <source>
        <strain evidence="9">CCMP219</strain>
    </source>
</reference>
<comment type="similarity">
    <text evidence="2 7">Belongs to the DPM3 family.</text>
</comment>
<feature type="transmembrane region" description="Helical" evidence="7">
    <location>
        <begin position="32"/>
        <end position="50"/>
    </location>
</feature>
<keyword evidence="4 7" id="KW-0256">Endoplasmic reticulum</keyword>
<comment type="subunit">
    <text evidence="7">Component of the dolichol-phosphate mannose (DPM) synthase complex.</text>
</comment>
<dbReference type="UniPathway" id="UPA00378"/>
<evidence type="ECO:0000256" key="2">
    <source>
        <dbReference type="ARBA" id="ARBA00010430"/>
    </source>
</evidence>
<protein>
    <recommendedName>
        <fullName evidence="7">Dolichol-phosphate mannosyltransferase subunit 3</fullName>
    </recommendedName>
</protein>
<feature type="chain" id="PRO_5031235694" description="Dolichol-phosphate mannosyltransferase subunit 3" evidence="8">
    <location>
        <begin position="28"/>
        <end position="105"/>
    </location>
</feature>
<comment type="pathway">
    <text evidence="7">Protein modification; protein glycosylation.</text>
</comment>
<evidence type="ECO:0000313" key="9">
    <source>
        <dbReference type="EMBL" id="CAD8287245.1"/>
    </source>
</evidence>
<comment type="subcellular location">
    <subcellularLocation>
        <location evidence="1 7">Endoplasmic reticulum membrane</location>
        <topology evidence="1 7">Multi-pass membrane protein</topology>
    </subcellularLocation>
</comment>
<dbReference type="PANTHER" id="PTHR16433">
    <property type="entry name" value="DOLICHOL-PHOSPHATE MANNOSYLTRANSFERASE SUBUNIT 3"/>
    <property type="match status" value="1"/>
</dbReference>
<evidence type="ECO:0000256" key="7">
    <source>
        <dbReference type="RuleBase" id="RU365085"/>
    </source>
</evidence>
<keyword evidence="3 7" id="KW-0812">Transmembrane</keyword>
<evidence type="ECO:0000256" key="4">
    <source>
        <dbReference type="ARBA" id="ARBA00022824"/>
    </source>
</evidence>
<dbReference type="AlphaFoldDB" id="A0A7R9V7F1"/>
<evidence type="ECO:0000256" key="1">
    <source>
        <dbReference type="ARBA" id="ARBA00004477"/>
    </source>
</evidence>
<evidence type="ECO:0000256" key="3">
    <source>
        <dbReference type="ARBA" id="ARBA00022692"/>
    </source>
</evidence>
<evidence type="ECO:0000256" key="6">
    <source>
        <dbReference type="ARBA" id="ARBA00023136"/>
    </source>
</evidence>
<dbReference type="InterPro" id="IPR013174">
    <property type="entry name" value="DPM3"/>
</dbReference>
<proteinExistence type="inferred from homology"/>
<comment type="function">
    <text evidence="7">Stabilizer subunit of the dolichol-phosphate mannose (DPM) synthase complex; tethers catalytic subunit to the ER.</text>
</comment>
<dbReference type="Pfam" id="PF08285">
    <property type="entry name" value="DPM3"/>
    <property type="match status" value="1"/>
</dbReference>
<dbReference type="PANTHER" id="PTHR16433:SF0">
    <property type="entry name" value="DOLICHOL-PHOSPHATE MANNOSYLTRANSFERASE SUBUNIT 3"/>
    <property type="match status" value="1"/>
</dbReference>
<keyword evidence="8" id="KW-0732">Signal</keyword>
<accession>A0A7R9V7F1</accession>
<name>A0A7R9V7F1_9CHLO</name>
<evidence type="ECO:0000256" key="5">
    <source>
        <dbReference type="ARBA" id="ARBA00022989"/>
    </source>
</evidence>
<dbReference type="GO" id="GO:0005789">
    <property type="term" value="C:endoplasmic reticulum membrane"/>
    <property type="evidence" value="ECO:0007669"/>
    <property type="project" value="UniProtKB-SubCell"/>
</dbReference>
<comment type="caution">
    <text evidence="7">Lacks conserved residue(s) required for the propagation of feature annotation.</text>
</comment>
<evidence type="ECO:0000256" key="8">
    <source>
        <dbReference type="SAM" id="SignalP"/>
    </source>
</evidence>
<feature type="signal peptide" evidence="8">
    <location>
        <begin position="1"/>
        <end position="27"/>
    </location>
</feature>
<gene>
    <name evidence="9" type="ORF">CEUR00632_LOCUS7283</name>
</gene>
<dbReference type="GO" id="GO:0033185">
    <property type="term" value="C:dolichol-phosphate-mannose synthase complex"/>
    <property type="evidence" value="ECO:0007669"/>
    <property type="project" value="TreeGrafter"/>
</dbReference>